<proteinExistence type="predicted"/>
<name>A0A5B6X159_9ROSI</name>
<dbReference type="OrthoDB" id="997411at2759"/>
<keyword evidence="3" id="KW-1185">Reference proteome</keyword>
<keyword evidence="2" id="KW-0808">Transferase</keyword>
<dbReference type="PANTHER" id="PTHR33116">
    <property type="entry name" value="REVERSE TRANSCRIPTASE ZINC-BINDING DOMAIN-CONTAINING PROTEIN-RELATED-RELATED"/>
    <property type="match status" value="1"/>
</dbReference>
<keyword evidence="2" id="KW-0548">Nucleotidyltransferase</keyword>
<feature type="domain" description="Reverse transcriptase" evidence="1">
    <location>
        <begin position="1"/>
        <end position="115"/>
    </location>
</feature>
<comment type="caution">
    <text evidence="2">The sequence shown here is derived from an EMBL/GenBank/DDBJ whole genome shotgun (WGS) entry which is preliminary data.</text>
</comment>
<dbReference type="PANTHER" id="PTHR33116:SF86">
    <property type="entry name" value="REVERSE TRANSCRIPTASE DOMAIN-CONTAINING PROTEIN"/>
    <property type="match status" value="1"/>
</dbReference>
<dbReference type="AlphaFoldDB" id="A0A5B6X159"/>
<protein>
    <submittedName>
        <fullName evidence="2">Reverse transcriptase</fullName>
    </submittedName>
</protein>
<dbReference type="EMBL" id="SMMG02000001">
    <property type="protein sequence ID" value="KAA3487518.1"/>
    <property type="molecule type" value="Genomic_DNA"/>
</dbReference>
<reference evidence="3" key="1">
    <citation type="journal article" date="2019" name="Plant Biotechnol. J.">
        <title>Genome sequencing of the Australian wild diploid species Gossypium australe highlights disease resistance and delayed gland morphogenesis.</title>
        <authorList>
            <person name="Cai Y."/>
            <person name="Cai X."/>
            <person name="Wang Q."/>
            <person name="Wang P."/>
            <person name="Zhang Y."/>
            <person name="Cai C."/>
            <person name="Xu Y."/>
            <person name="Wang K."/>
            <person name="Zhou Z."/>
            <person name="Wang C."/>
            <person name="Geng S."/>
            <person name="Li B."/>
            <person name="Dong Q."/>
            <person name="Hou Y."/>
            <person name="Wang H."/>
            <person name="Ai P."/>
            <person name="Liu Z."/>
            <person name="Yi F."/>
            <person name="Sun M."/>
            <person name="An G."/>
            <person name="Cheng J."/>
            <person name="Zhang Y."/>
            <person name="Shi Q."/>
            <person name="Xie Y."/>
            <person name="Shi X."/>
            <person name="Chang Y."/>
            <person name="Huang F."/>
            <person name="Chen Y."/>
            <person name="Hong S."/>
            <person name="Mi L."/>
            <person name="Sun Q."/>
            <person name="Zhang L."/>
            <person name="Zhou B."/>
            <person name="Peng R."/>
            <person name="Zhang X."/>
            <person name="Liu F."/>
        </authorList>
    </citation>
    <scope>NUCLEOTIDE SEQUENCE [LARGE SCALE GENOMIC DNA]</scope>
    <source>
        <strain evidence="3">cv. PA1801</strain>
    </source>
</reference>
<gene>
    <name evidence="2" type="ORF">EPI10_031335</name>
</gene>
<accession>A0A5B6X159</accession>
<evidence type="ECO:0000259" key="1">
    <source>
        <dbReference type="PROSITE" id="PS50878"/>
    </source>
</evidence>
<keyword evidence="2" id="KW-0695">RNA-directed DNA polymerase</keyword>
<sequence>MTLSDIIIPERGLRQRDHLSPYLFLVLHGSFLEYVNSNTIKGIRASKKGPSINHLFFAEDALLSIRNKKSKMEAFTNILGTFEKILGQSINLDKSMVFCSRNTLMSQRDYLGGLLNMKVVDKFDNYLGLPLSVEKKKSIAFQTFLASEGIIEDIQSKISRMWWRGNDKSRSWSMLAWERVCFPKGRKVWRLNTCKDTLCFHVLSAKYFPNGDIFQPKCIDKPSYTWKRISTATRMLKNGFSWMVGDGNNIGIWRDNWGSRGYLFRNKKCVIFGTLIMWAGTKIGSIRFMAKTWGSRFLKFPLLLMALTIEEYGFTTLMDFIL</sequence>
<dbReference type="InterPro" id="IPR000477">
    <property type="entry name" value="RT_dom"/>
</dbReference>
<organism evidence="2 3">
    <name type="scientific">Gossypium australe</name>
    <dbReference type="NCBI Taxonomy" id="47621"/>
    <lineage>
        <taxon>Eukaryota</taxon>
        <taxon>Viridiplantae</taxon>
        <taxon>Streptophyta</taxon>
        <taxon>Embryophyta</taxon>
        <taxon>Tracheophyta</taxon>
        <taxon>Spermatophyta</taxon>
        <taxon>Magnoliopsida</taxon>
        <taxon>eudicotyledons</taxon>
        <taxon>Gunneridae</taxon>
        <taxon>Pentapetalae</taxon>
        <taxon>rosids</taxon>
        <taxon>malvids</taxon>
        <taxon>Malvales</taxon>
        <taxon>Malvaceae</taxon>
        <taxon>Malvoideae</taxon>
        <taxon>Gossypium</taxon>
    </lineage>
</organism>
<dbReference type="GO" id="GO:0003964">
    <property type="term" value="F:RNA-directed DNA polymerase activity"/>
    <property type="evidence" value="ECO:0007669"/>
    <property type="project" value="UniProtKB-KW"/>
</dbReference>
<dbReference type="PROSITE" id="PS50878">
    <property type="entry name" value="RT_POL"/>
    <property type="match status" value="1"/>
</dbReference>
<evidence type="ECO:0000313" key="3">
    <source>
        <dbReference type="Proteomes" id="UP000325315"/>
    </source>
</evidence>
<evidence type="ECO:0000313" key="2">
    <source>
        <dbReference type="EMBL" id="KAA3487518.1"/>
    </source>
</evidence>
<dbReference type="Proteomes" id="UP000325315">
    <property type="component" value="Unassembled WGS sequence"/>
</dbReference>